<dbReference type="Pfam" id="PF01118">
    <property type="entry name" value="Semialdhyde_dh"/>
    <property type="match status" value="1"/>
</dbReference>
<accession>A0A914E987</accession>
<dbReference type="GO" id="GO:1901607">
    <property type="term" value="P:alpha-amino acid biosynthetic process"/>
    <property type="evidence" value="ECO:0007669"/>
    <property type="project" value="UniProtKB-ARBA"/>
</dbReference>
<reference evidence="3" key="1">
    <citation type="submission" date="2022-11" db="UniProtKB">
        <authorList>
            <consortium name="WormBaseParasite"/>
        </authorList>
    </citation>
    <scope>IDENTIFICATION</scope>
</reference>
<evidence type="ECO:0000313" key="2">
    <source>
        <dbReference type="Proteomes" id="UP000887540"/>
    </source>
</evidence>
<keyword evidence="2" id="KW-1185">Reference proteome</keyword>
<dbReference type="GO" id="GO:0005737">
    <property type="term" value="C:cytoplasm"/>
    <property type="evidence" value="ECO:0007669"/>
    <property type="project" value="TreeGrafter"/>
</dbReference>
<feature type="domain" description="Semialdehyde dehydrogenase NAD-binding" evidence="1">
    <location>
        <begin position="8"/>
        <end position="94"/>
    </location>
</feature>
<proteinExistence type="predicted"/>
<dbReference type="GO" id="GO:0051287">
    <property type="term" value="F:NAD binding"/>
    <property type="evidence" value="ECO:0007669"/>
    <property type="project" value="InterPro"/>
</dbReference>
<name>A0A914E987_9BILA</name>
<protein>
    <submittedName>
        <fullName evidence="3">Semialdehyde dehydrogenase NAD-binding domain-containing protein</fullName>
    </submittedName>
</protein>
<dbReference type="GO" id="GO:0051170">
    <property type="term" value="P:import into nucleus"/>
    <property type="evidence" value="ECO:0007669"/>
    <property type="project" value="TreeGrafter"/>
</dbReference>
<dbReference type="PANTHER" id="PTHR14097:SF7">
    <property type="entry name" value="OXIDOREDUCTASE HTATIP2"/>
    <property type="match status" value="1"/>
</dbReference>
<evidence type="ECO:0000259" key="1">
    <source>
        <dbReference type="Pfam" id="PF01118"/>
    </source>
</evidence>
<dbReference type="AlphaFoldDB" id="A0A914E987"/>
<sequence>MFLNKTAFVVGYTGVVGKELTKLLLKKRIFEKVVLIGRRQIDLGVDNSTCAPYEQIQVDFDKIEEYKSAFHGSSVGFCCLGSKYVGVTKENFYKVDHDYILNVARIAKESGCEQFHLVTSNGANKNSFLYGLKVKGITEEDVTNLTFRRLLIYRPGQILSKREEFRLGERIALIVLKPIVWLFPTLLTVPVDLVAKSMIVNLWNEIKNENGVEIIDNKTIH</sequence>
<dbReference type="PANTHER" id="PTHR14097">
    <property type="entry name" value="OXIDOREDUCTASE HTATIP2"/>
    <property type="match status" value="1"/>
</dbReference>
<dbReference type="SUPFAM" id="SSF51735">
    <property type="entry name" value="NAD(P)-binding Rossmann-fold domains"/>
    <property type="match status" value="1"/>
</dbReference>
<dbReference type="GO" id="GO:0016620">
    <property type="term" value="F:oxidoreductase activity, acting on the aldehyde or oxo group of donors, NAD or NADP as acceptor"/>
    <property type="evidence" value="ECO:0007669"/>
    <property type="project" value="InterPro"/>
</dbReference>
<evidence type="ECO:0000313" key="3">
    <source>
        <dbReference type="WBParaSite" id="ACRNAN_scaffold6201.g6657.t1"/>
    </source>
</evidence>
<dbReference type="InterPro" id="IPR000534">
    <property type="entry name" value="Semialdehyde_DH_NAD-bd"/>
</dbReference>
<dbReference type="WBParaSite" id="ACRNAN_scaffold6201.g6657.t1">
    <property type="protein sequence ID" value="ACRNAN_scaffold6201.g6657.t1"/>
    <property type="gene ID" value="ACRNAN_scaffold6201.g6657"/>
</dbReference>
<dbReference type="Gene3D" id="3.40.50.720">
    <property type="entry name" value="NAD(P)-binding Rossmann-like Domain"/>
    <property type="match status" value="1"/>
</dbReference>
<dbReference type="Proteomes" id="UP000887540">
    <property type="component" value="Unplaced"/>
</dbReference>
<dbReference type="InterPro" id="IPR036291">
    <property type="entry name" value="NAD(P)-bd_dom_sf"/>
</dbReference>
<organism evidence="2 3">
    <name type="scientific">Acrobeloides nanus</name>
    <dbReference type="NCBI Taxonomy" id="290746"/>
    <lineage>
        <taxon>Eukaryota</taxon>
        <taxon>Metazoa</taxon>
        <taxon>Ecdysozoa</taxon>
        <taxon>Nematoda</taxon>
        <taxon>Chromadorea</taxon>
        <taxon>Rhabditida</taxon>
        <taxon>Tylenchina</taxon>
        <taxon>Cephalobomorpha</taxon>
        <taxon>Cephaloboidea</taxon>
        <taxon>Cephalobidae</taxon>
        <taxon>Acrobeloides</taxon>
    </lineage>
</organism>